<accession>E6TUV3</accession>
<dbReference type="KEGG" id="bco:Bcell_3866"/>
<dbReference type="AlphaFoldDB" id="E6TUV3"/>
<feature type="transmembrane region" description="Helical" evidence="1">
    <location>
        <begin position="131"/>
        <end position="149"/>
    </location>
</feature>
<feature type="transmembrane region" description="Helical" evidence="1">
    <location>
        <begin position="12"/>
        <end position="28"/>
    </location>
</feature>
<name>E6TUV3_EVAC2</name>
<keyword evidence="3" id="KW-1185">Reference proteome</keyword>
<dbReference type="OrthoDB" id="2942986at2"/>
<protein>
    <submittedName>
        <fullName evidence="2">Uncharacterized protein</fullName>
    </submittedName>
</protein>
<feature type="transmembrane region" description="Helical" evidence="1">
    <location>
        <begin position="34"/>
        <end position="55"/>
    </location>
</feature>
<dbReference type="EMBL" id="CP002394">
    <property type="protein sequence ID" value="ADU32105.1"/>
    <property type="molecule type" value="Genomic_DNA"/>
</dbReference>
<evidence type="ECO:0000256" key="1">
    <source>
        <dbReference type="SAM" id="Phobius"/>
    </source>
</evidence>
<dbReference type="eggNOG" id="ENOG50326F1">
    <property type="taxonomic scope" value="Bacteria"/>
</dbReference>
<keyword evidence="1" id="KW-0472">Membrane</keyword>
<gene>
    <name evidence="2" type="ordered locus">Bcell_3866</name>
</gene>
<reference evidence="2" key="1">
    <citation type="submission" date="2010-12" db="EMBL/GenBank/DDBJ databases">
        <title>Complete sequence of Bacillus cellulosilyticus DSM 2522.</title>
        <authorList>
            <consortium name="US DOE Joint Genome Institute"/>
            <person name="Lucas S."/>
            <person name="Copeland A."/>
            <person name="Lapidus A."/>
            <person name="Cheng J.-F."/>
            <person name="Bruce D."/>
            <person name="Goodwin L."/>
            <person name="Pitluck S."/>
            <person name="Chertkov O."/>
            <person name="Detter J.C."/>
            <person name="Han C."/>
            <person name="Tapia R."/>
            <person name="Land M."/>
            <person name="Hauser L."/>
            <person name="Jeffries C."/>
            <person name="Kyrpides N."/>
            <person name="Ivanova N."/>
            <person name="Mikhailova N."/>
            <person name="Brumm P."/>
            <person name="Mead D."/>
            <person name="Woyke T."/>
        </authorList>
    </citation>
    <scope>NUCLEOTIDE SEQUENCE [LARGE SCALE GENOMIC DNA]</scope>
    <source>
        <strain evidence="2">DSM 2522</strain>
    </source>
</reference>
<proteinExistence type="predicted"/>
<sequence>MFSGKNNKRYPYIILLVIHSGLLLYTFARKKDRKALVVLLFSNMGIAYLFEYLVLSFLHLYKYKPKFFKKNFLDDISGAILSQAVYVPFTALFITAFQLNWIVKVAFAIYFSVVEKVFIKMRIYKLQGWKIRYTLVLIVMYFYLSDWWLKLLKKGNAIIQRLTLFNMMQFTGINSLVSLEMPRILSFGVGRYHSTKEQHKVETSYSTLMSLIKTVAAWKGNLSLKVMFLLIKIMLDITLKRKGIIKIKSTLVITMIDLFLLTIGPTYKKWIHEIAANEDGSKLLKK</sequence>
<keyword evidence="1" id="KW-0812">Transmembrane</keyword>
<dbReference type="HOGENOM" id="CLU_083298_0_0_9"/>
<evidence type="ECO:0000313" key="3">
    <source>
        <dbReference type="Proteomes" id="UP000001401"/>
    </source>
</evidence>
<keyword evidence="1" id="KW-1133">Transmembrane helix</keyword>
<evidence type="ECO:0000313" key="2">
    <source>
        <dbReference type="EMBL" id="ADU32105.1"/>
    </source>
</evidence>
<dbReference type="RefSeq" id="WP_013490436.1">
    <property type="nucleotide sequence ID" value="NC_014829.1"/>
</dbReference>
<organism evidence="2 3">
    <name type="scientific">Evansella cellulosilytica (strain ATCC 21833 / DSM 2522 / FERM P-1141 / JCM 9156 / N-4)</name>
    <name type="common">Bacillus cellulosilyticus</name>
    <dbReference type="NCBI Taxonomy" id="649639"/>
    <lineage>
        <taxon>Bacteria</taxon>
        <taxon>Bacillati</taxon>
        <taxon>Bacillota</taxon>
        <taxon>Bacilli</taxon>
        <taxon>Bacillales</taxon>
        <taxon>Bacillaceae</taxon>
        <taxon>Evansella</taxon>
    </lineage>
</organism>
<dbReference type="Proteomes" id="UP000001401">
    <property type="component" value="Chromosome"/>
</dbReference>